<gene>
    <name evidence="2" type="ORF">FB458_2035</name>
</gene>
<sequence>MATWNLLTEHDGGAPPWAERVEVLARHVGALAPAVLATQEGSAAMLDDLVGRLPGHRWVGEGRRGRGRDECTALVYDAAALTVLDVRHRWLSPTPLVPGSVAPGADLPRMLTTVHLHHAGSGARFVVVGTHLDHVGEAARDLGAALVAEELGGGPTVVLGDFNAAAGRSAPYGRLVGAGLVDALAPREREEQRRATFVGVPGRDGADEGQIDWLLVTPGIEVVRGWVDEGPTEGFGSDHRPVVADLRLPS</sequence>
<keyword evidence="2" id="KW-0540">Nuclease</keyword>
<evidence type="ECO:0000313" key="2">
    <source>
        <dbReference type="EMBL" id="TQJ08934.1"/>
    </source>
</evidence>
<proteinExistence type="predicted"/>
<dbReference type="Pfam" id="PF03372">
    <property type="entry name" value="Exo_endo_phos"/>
    <property type="match status" value="1"/>
</dbReference>
<comment type="caution">
    <text evidence="2">The sequence shown here is derived from an EMBL/GenBank/DDBJ whole genome shotgun (WGS) entry which is preliminary data.</text>
</comment>
<protein>
    <submittedName>
        <fullName evidence="2">Endonuclease/exonuclease/phosphatase family metal-dependent hydrolase</fullName>
    </submittedName>
</protein>
<dbReference type="GO" id="GO:0004519">
    <property type="term" value="F:endonuclease activity"/>
    <property type="evidence" value="ECO:0007669"/>
    <property type="project" value="UniProtKB-KW"/>
</dbReference>
<dbReference type="InterPro" id="IPR005135">
    <property type="entry name" value="Endo/exonuclease/phosphatase"/>
</dbReference>
<dbReference type="InterPro" id="IPR036691">
    <property type="entry name" value="Endo/exonu/phosph_ase_sf"/>
</dbReference>
<organism evidence="2 3">
    <name type="scientific">Lapillicoccus jejuensis</name>
    <dbReference type="NCBI Taxonomy" id="402171"/>
    <lineage>
        <taxon>Bacteria</taxon>
        <taxon>Bacillati</taxon>
        <taxon>Actinomycetota</taxon>
        <taxon>Actinomycetes</taxon>
        <taxon>Micrococcales</taxon>
        <taxon>Intrasporangiaceae</taxon>
        <taxon>Lapillicoccus</taxon>
    </lineage>
</organism>
<dbReference type="SUPFAM" id="SSF56219">
    <property type="entry name" value="DNase I-like"/>
    <property type="match status" value="1"/>
</dbReference>
<dbReference type="Proteomes" id="UP000317893">
    <property type="component" value="Unassembled WGS sequence"/>
</dbReference>
<keyword evidence="2" id="KW-0378">Hydrolase</keyword>
<name>A0A542E151_9MICO</name>
<feature type="domain" description="Endonuclease/exonuclease/phosphatase" evidence="1">
    <location>
        <begin position="2"/>
        <end position="239"/>
    </location>
</feature>
<dbReference type="AlphaFoldDB" id="A0A542E151"/>
<keyword evidence="2" id="KW-0269">Exonuclease</keyword>
<evidence type="ECO:0000259" key="1">
    <source>
        <dbReference type="Pfam" id="PF03372"/>
    </source>
</evidence>
<dbReference type="Gene3D" id="3.60.10.10">
    <property type="entry name" value="Endonuclease/exonuclease/phosphatase"/>
    <property type="match status" value="1"/>
</dbReference>
<keyword evidence="2" id="KW-0255">Endonuclease</keyword>
<reference evidence="2 3" key="1">
    <citation type="submission" date="2019-06" db="EMBL/GenBank/DDBJ databases">
        <title>Sequencing the genomes of 1000 actinobacteria strains.</title>
        <authorList>
            <person name="Klenk H.-P."/>
        </authorList>
    </citation>
    <scope>NUCLEOTIDE SEQUENCE [LARGE SCALE GENOMIC DNA]</scope>
    <source>
        <strain evidence="2 3">DSM 18607</strain>
    </source>
</reference>
<evidence type="ECO:0000313" key="3">
    <source>
        <dbReference type="Proteomes" id="UP000317893"/>
    </source>
</evidence>
<keyword evidence="3" id="KW-1185">Reference proteome</keyword>
<accession>A0A542E151</accession>
<dbReference type="EMBL" id="VFMN01000001">
    <property type="protein sequence ID" value="TQJ08934.1"/>
    <property type="molecule type" value="Genomic_DNA"/>
</dbReference>
<dbReference type="GO" id="GO:0004527">
    <property type="term" value="F:exonuclease activity"/>
    <property type="evidence" value="ECO:0007669"/>
    <property type="project" value="UniProtKB-KW"/>
</dbReference>